<dbReference type="EMBL" id="CM012439">
    <property type="protein sequence ID" value="RVE74986.1"/>
    <property type="molecule type" value="Genomic_DNA"/>
</dbReference>
<proteinExistence type="predicted"/>
<reference evidence="2 3" key="2">
    <citation type="submission" date="2019-01" db="EMBL/GenBank/DDBJ databases">
        <title>A chromosome length genome reference of the Java medaka (oryzias javanicus).</title>
        <authorList>
            <person name="Herpin A."/>
            <person name="Takehana Y."/>
            <person name="Naruse K."/>
            <person name="Ansai S."/>
            <person name="Kawaguchi M."/>
        </authorList>
    </citation>
    <scope>NUCLEOTIDE SEQUENCE [LARGE SCALE GENOMIC DNA]</scope>
    <source>
        <strain evidence="2">RS831</strain>
        <tissue evidence="2">Whole body</tissue>
    </source>
</reference>
<reference evidence="2 3" key="1">
    <citation type="submission" date="2018-11" db="EMBL/GenBank/DDBJ databases">
        <authorList>
            <person name="Lopez-Roques C."/>
            <person name="Donnadieu C."/>
            <person name="Bouchez O."/>
            <person name="Klopp C."/>
            <person name="Cabau C."/>
            <person name="Zahm M."/>
        </authorList>
    </citation>
    <scope>NUCLEOTIDE SEQUENCE [LARGE SCALE GENOMIC DNA]</scope>
    <source>
        <strain evidence="2">RS831</strain>
        <tissue evidence="2">Whole body</tissue>
    </source>
</reference>
<dbReference type="Proteomes" id="UP000283210">
    <property type="component" value="Chromosome 3"/>
</dbReference>
<feature type="compositionally biased region" description="Basic and acidic residues" evidence="1">
    <location>
        <begin position="157"/>
        <end position="169"/>
    </location>
</feature>
<evidence type="ECO:0000313" key="3">
    <source>
        <dbReference type="Proteomes" id="UP000283210"/>
    </source>
</evidence>
<evidence type="ECO:0000313" key="2">
    <source>
        <dbReference type="EMBL" id="RVE74986.1"/>
    </source>
</evidence>
<gene>
    <name evidence="2" type="ORF">OJAV_G00027480</name>
</gene>
<name>A0A437DJ73_ORYJA</name>
<dbReference type="AlphaFoldDB" id="A0A437DJ73"/>
<organism evidence="2 3">
    <name type="scientific">Oryzias javanicus</name>
    <name type="common">Javanese ricefish</name>
    <name type="synonym">Aplocheilus javanicus</name>
    <dbReference type="NCBI Taxonomy" id="123683"/>
    <lineage>
        <taxon>Eukaryota</taxon>
        <taxon>Metazoa</taxon>
        <taxon>Chordata</taxon>
        <taxon>Craniata</taxon>
        <taxon>Vertebrata</taxon>
        <taxon>Euteleostomi</taxon>
        <taxon>Actinopterygii</taxon>
        <taxon>Neopterygii</taxon>
        <taxon>Teleostei</taxon>
        <taxon>Neoteleostei</taxon>
        <taxon>Acanthomorphata</taxon>
        <taxon>Ovalentaria</taxon>
        <taxon>Atherinomorphae</taxon>
        <taxon>Beloniformes</taxon>
        <taxon>Adrianichthyidae</taxon>
        <taxon>Oryziinae</taxon>
        <taxon>Oryzias</taxon>
    </lineage>
</organism>
<feature type="region of interest" description="Disordered" evidence="1">
    <location>
        <begin position="145"/>
        <end position="169"/>
    </location>
</feature>
<evidence type="ECO:0000256" key="1">
    <source>
        <dbReference type="SAM" id="MobiDB-lite"/>
    </source>
</evidence>
<accession>A0A437DJ73</accession>
<protein>
    <submittedName>
        <fullName evidence="2">Uncharacterized protein</fullName>
    </submittedName>
</protein>
<keyword evidence="3" id="KW-1185">Reference proteome</keyword>
<sequence length="169" mass="18548">MIRDSLSEYCSISSSCSAEDSCCNQEVWDFVPPRSSLPPAEPAGAQHQAFTVLPAWGDVLVIEMQSDPTNLKGCVKAVLSPPRRRIGGPEGGGAGFQTLRGLWLPDGEPGVVSGRLEVLGPHELDVFYRTSEELSRLEFGRRRNFQRVERPSPGNRTCDRPDPVDTKPL</sequence>